<reference evidence="2" key="2">
    <citation type="submission" date="2020-09" db="EMBL/GenBank/DDBJ databases">
        <authorList>
            <person name="Sun Q."/>
            <person name="Kim S."/>
        </authorList>
    </citation>
    <scope>NUCLEOTIDE SEQUENCE</scope>
    <source>
        <strain evidence="2">KCTC 22169</strain>
    </source>
</reference>
<keyword evidence="3" id="KW-1185">Reference proteome</keyword>
<organism evidence="2 3">
    <name type="scientific">Saccharospirillum salsuginis</name>
    <dbReference type="NCBI Taxonomy" id="418750"/>
    <lineage>
        <taxon>Bacteria</taxon>
        <taxon>Pseudomonadati</taxon>
        <taxon>Pseudomonadota</taxon>
        <taxon>Gammaproteobacteria</taxon>
        <taxon>Oceanospirillales</taxon>
        <taxon>Saccharospirillaceae</taxon>
        <taxon>Saccharospirillum</taxon>
    </lineage>
</organism>
<evidence type="ECO:0000313" key="3">
    <source>
        <dbReference type="Proteomes" id="UP000626148"/>
    </source>
</evidence>
<dbReference type="RefSeq" id="WP_189609986.1">
    <property type="nucleotide sequence ID" value="NZ_BMXR01000007.1"/>
</dbReference>
<gene>
    <name evidence="2" type="ORF">GCM10007392_29340</name>
</gene>
<reference evidence="2" key="1">
    <citation type="journal article" date="2014" name="Int. J. Syst. Evol. Microbiol.">
        <title>Complete genome sequence of Corynebacterium casei LMG S-19264T (=DSM 44701T), isolated from a smear-ripened cheese.</title>
        <authorList>
            <consortium name="US DOE Joint Genome Institute (JGI-PGF)"/>
            <person name="Walter F."/>
            <person name="Albersmeier A."/>
            <person name="Kalinowski J."/>
            <person name="Ruckert C."/>
        </authorList>
    </citation>
    <scope>NUCLEOTIDE SEQUENCE</scope>
    <source>
        <strain evidence="2">KCTC 22169</strain>
    </source>
</reference>
<dbReference type="Proteomes" id="UP000626148">
    <property type="component" value="Unassembled WGS sequence"/>
</dbReference>
<feature type="coiled-coil region" evidence="1">
    <location>
        <begin position="113"/>
        <end position="140"/>
    </location>
</feature>
<comment type="caution">
    <text evidence="2">The sequence shown here is derived from an EMBL/GenBank/DDBJ whole genome shotgun (WGS) entry which is preliminary data.</text>
</comment>
<dbReference type="EMBL" id="BMXR01000007">
    <property type="protein sequence ID" value="GGX59529.1"/>
    <property type="molecule type" value="Genomic_DNA"/>
</dbReference>
<evidence type="ECO:0000313" key="2">
    <source>
        <dbReference type="EMBL" id="GGX59529.1"/>
    </source>
</evidence>
<proteinExistence type="predicted"/>
<name>A0A918KFA3_9GAMM</name>
<accession>A0A918KFA3</accession>
<evidence type="ECO:0000256" key="1">
    <source>
        <dbReference type="SAM" id="Coils"/>
    </source>
</evidence>
<protein>
    <submittedName>
        <fullName evidence="2">Uncharacterized protein</fullName>
    </submittedName>
</protein>
<keyword evidence="1" id="KW-0175">Coiled coil</keyword>
<sequence length="1414" mass="161143">MNYPTLADFELDTYEYRNYLYRALLDLQSQYEAVPFEKSYQRRRLEERIDRLVDELSTLERVHERTVTQFVRDRSNPDRSPIQRRPAFDYDGFRRNIEALAECGADDLETEHMPKWRELTSKLKKRLDDLKQELAFSNLDALEDSNPFRALPRSLEAVHRLLTQNPASLNFHKIEPFIERVERECEEYLSGDRPLARMHCIMPVFFEADYVEQWVELELNLAGEGYLNPKATLAQKAFFKSDVILFWGQLKADAQELDQLADTLRDAFRYKYDVVGPMSYVARHTRHDPSRSTNLFQRMIQPVRPRFVDENGEPYRNTQVLCWRYHPQKDNALGRTELDHELGRLFTVGILYLDSDGYPTPRKPDFITQGKSEHGHELRAEVDPETGHFMLLEKSLARWTADRKVPYIDDPLTGNWISYEYPDHTANMKQVLDNVDATTDQRRGELDWPPNLFKNSHLSGEKTLKAELHKKDVSGYFDLMGGYSYGFMVLPLGYGSLSIQDLASLPTRATPYEAPELDGAEASNAVAVKYRVDYSTEQLQLPRTLRQLTHELVQARDDIHKAKQHLIQVNAHKREDMRTLGYMAQWVKQGVDAPVERLDPDDISNRKALVEAIRRFQEAIGETVLDPPEPTQVLDKDSRREQHLFQRQTDCKAAAEHYIDVIKRGFRHLNDSKAKAAVNTWLDQQEDLPETVQSDWVSWQLSKVDRSDTTRVGKARSAAEHWKPPVSAVEGLATPYTSLVYDAYAGLLAYLAMNPLPKKLLKSGSDSDEDSNDPQSSEFGEFNLQNNYLAPLLVEWASGSDMNLMVEKVRSVADRSDSLSRSLMPQFFDGKLETELPSSPLSDLIGNIYGSFKTTFIRGPGAPSLMQAVFDLGGQVLKQHYSPHIHSQTQLMVRLYALQYRVAAKVGSRSQTEHLSRVIYGTLAKGDPIAMRRILNHDSLAEWAYGDAQGAISKVHRIEATIKGLDLIYTTCMGVKSLIDLMDGRDQEDPDEHAFQDTLYRIATKTVEYGGPLSTALAAPSQMAYWAEFAAGKGGNSERVAKSLFKKEFFRYSDEAGKAFYGSSVGRWLTAGNNLSKSAMGWANRVCILMEVATFYVNTRNTLTSMAEGDQGDILLNALKTVNSGIFLAAFALNAVPVVGTALFVGGLVMSLAITAWEFYWNNWGQSQWYGDTSVIYDKHWDMLVGQDHALEYKDKDYGASEKMVVSVSYLCEELKKQISRSYYTLPRTIGYQCVEYGPTSANKMTARLTESSDMLLIKKINLIESEMSWGEFSWCAIAKQLDVGFVSRETLLKCIELNDGELSWVMKRQGEDPGLYISDEEEAKAKNEWLSFIENLGLEAEQNSNSPFARIVWRALVSGGRFPKRETEEGEELYTVDQLSNSVTRPSDVSHEDWREFLKCWIEREKTIHGKQG</sequence>